<dbReference type="Gene3D" id="1.10.287.470">
    <property type="entry name" value="Helix hairpin bin"/>
    <property type="match status" value="2"/>
</dbReference>
<keyword evidence="1" id="KW-0175">Coiled coil</keyword>
<dbReference type="PANTHER" id="PTHR30438:SF1">
    <property type="entry name" value="36 KDA ANTIGEN"/>
    <property type="match status" value="1"/>
</dbReference>
<dbReference type="EMBL" id="CP001359">
    <property type="protein sequence ID" value="ACL66114.1"/>
    <property type="molecule type" value="Genomic_DNA"/>
</dbReference>
<sequence>MTRRLLPLLLAHAALLAACGDRAPAPITGLVDATEIDVASKIPGRVKALAVREGDPVKEGQELVTIESQEVAAKIDQVKAAVDAARARLQIAERGARAEERQQARRALDTARSQLEVATKAHERATALLATGTITQAAFDEADFKFKAARDQLAVAQARNDLVIKGARAEEVEALRALVRQGQGSLAEVESYGRETVQTAPIGGEVAKILVHRGELAATGYPILTLVDRTDAWAVFPVREDLLGAVKVGTELDVEVPALRRRLPMTVFSVAPLGDFATWRATGEKGSFDLRTFEVKARPRQPDPELRPGMTARFAPVLPAAAR</sequence>
<organism evidence="4 5">
    <name type="scientific">Anaeromyxobacter dehalogenans (strain ATCC BAA-258 / DSM 21875 / 2CP-1)</name>
    <dbReference type="NCBI Taxonomy" id="455488"/>
    <lineage>
        <taxon>Bacteria</taxon>
        <taxon>Pseudomonadati</taxon>
        <taxon>Myxococcota</taxon>
        <taxon>Myxococcia</taxon>
        <taxon>Myxococcales</taxon>
        <taxon>Cystobacterineae</taxon>
        <taxon>Anaeromyxobacteraceae</taxon>
        <taxon>Anaeromyxobacter</taxon>
    </lineage>
</organism>
<evidence type="ECO:0000256" key="2">
    <source>
        <dbReference type="SAM" id="SignalP"/>
    </source>
</evidence>
<accession>B8JE49</accession>
<evidence type="ECO:0000313" key="5">
    <source>
        <dbReference type="Proteomes" id="UP000007089"/>
    </source>
</evidence>
<feature type="signal peptide" evidence="2">
    <location>
        <begin position="1"/>
        <end position="17"/>
    </location>
</feature>
<dbReference type="RefSeq" id="WP_012633874.1">
    <property type="nucleotide sequence ID" value="NC_011891.1"/>
</dbReference>
<dbReference type="PROSITE" id="PS51257">
    <property type="entry name" value="PROKAR_LIPOPROTEIN"/>
    <property type="match status" value="1"/>
</dbReference>
<reference evidence="4" key="1">
    <citation type="submission" date="2009-01" db="EMBL/GenBank/DDBJ databases">
        <title>Complete sequence of Anaeromyxobacter dehalogenans 2CP-1.</title>
        <authorList>
            <consortium name="US DOE Joint Genome Institute"/>
            <person name="Lucas S."/>
            <person name="Copeland A."/>
            <person name="Lapidus A."/>
            <person name="Glavina del Rio T."/>
            <person name="Dalin E."/>
            <person name="Tice H."/>
            <person name="Bruce D."/>
            <person name="Goodwin L."/>
            <person name="Pitluck S."/>
            <person name="Saunders E."/>
            <person name="Brettin T."/>
            <person name="Detter J.C."/>
            <person name="Han C."/>
            <person name="Larimer F."/>
            <person name="Land M."/>
            <person name="Hauser L."/>
            <person name="Kyrpides N."/>
            <person name="Ovchinnikova G."/>
            <person name="Beliaev A.S."/>
            <person name="Richardson P."/>
        </authorList>
    </citation>
    <scope>NUCLEOTIDE SEQUENCE</scope>
    <source>
        <strain evidence="4">2CP-1</strain>
    </source>
</reference>
<dbReference type="Proteomes" id="UP000007089">
    <property type="component" value="Chromosome"/>
</dbReference>
<feature type="coiled-coil region" evidence="1">
    <location>
        <begin position="75"/>
        <end position="121"/>
    </location>
</feature>
<dbReference type="Pfam" id="PF25917">
    <property type="entry name" value="BSH_RND"/>
    <property type="match status" value="1"/>
</dbReference>
<protein>
    <submittedName>
        <fullName evidence="4">Secretion protein HlyD family protein</fullName>
    </submittedName>
</protein>
<evidence type="ECO:0000259" key="3">
    <source>
        <dbReference type="Pfam" id="PF25917"/>
    </source>
</evidence>
<dbReference type="SUPFAM" id="SSF111369">
    <property type="entry name" value="HlyD-like secretion proteins"/>
    <property type="match status" value="1"/>
</dbReference>
<name>B8JE49_ANAD2</name>
<dbReference type="AlphaFoldDB" id="B8JE49"/>
<dbReference type="PANTHER" id="PTHR30438">
    <property type="entry name" value="36 KDA ANTIGEN-RELATED"/>
    <property type="match status" value="1"/>
</dbReference>
<dbReference type="Gene3D" id="2.40.30.170">
    <property type="match status" value="1"/>
</dbReference>
<proteinExistence type="predicted"/>
<evidence type="ECO:0000313" key="4">
    <source>
        <dbReference type="EMBL" id="ACL66114.1"/>
    </source>
</evidence>
<dbReference type="Gene3D" id="2.40.50.100">
    <property type="match status" value="1"/>
</dbReference>
<evidence type="ECO:0000256" key="1">
    <source>
        <dbReference type="SAM" id="Coils"/>
    </source>
</evidence>
<dbReference type="KEGG" id="acp:A2cp1_2777"/>
<dbReference type="HOGENOM" id="CLU_018816_6_1_7"/>
<feature type="chain" id="PRO_5002875386" evidence="2">
    <location>
        <begin position="18"/>
        <end position="323"/>
    </location>
</feature>
<keyword evidence="5" id="KW-1185">Reference proteome</keyword>
<keyword evidence="2" id="KW-0732">Signal</keyword>
<gene>
    <name evidence="4" type="ordered locus">A2cp1_2777</name>
</gene>
<feature type="domain" description="Multidrug resistance protein MdtA-like barrel-sandwich hybrid" evidence="3">
    <location>
        <begin position="36"/>
        <end position="222"/>
    </location>
</feature>
<dbReference type="InterPro" id="IPR058625">
    <property type="entry name" value="MdtA-like_BSH"/>
</dbReference>